<dbReference type="AlphaFoldDB" id="A0AAV3YL53"/>
<evidence type="ECO:0000313" key="2">
    <source>
        <dbReference type="Proteomes" id="UP000735302"/>
    </source>
</evidence>
<proteinExistence type="predicted"/>
<comment type="caution">
    <text evidence="1">The sequence shown here is derived from an EMBL/GenBank/DDBJ whole genome shotgun (WGS) entry which is preliminary data.</text>
</comment>
<name>A0AAV3YL53_9GAST</name>
<organism evidence="1 2">
    <name type="scientific">Plakobranchus ocellatus</name>
    <dbReference type="NCBI Taxonomy" id="259542"/>
    <lineage>
        <taxon>Eukaryota</taxon>
        <taxon>Metazoa</taxon>
        <taxon>Spiralia</taxon>
        <taxon>Lophotrochozoa</taxon>
        <taxon>Mollusca</taxon>
        <taxon>Gastropoda</taxon>
        <taxon>Heterobranchia</taxon>
        <taxon>Euthyneura</taxon>
        <taxon>Panpulmonata</taxon>
        <taxon>Sacoglossa</taxon>
        <taxon>Placobranchoidea</taxon>
        <taxon>Plakobranchidae</taxon>
        <taxon>Plakobranchus</taxon>
    </lineage>
</organism>
<accession>A0AAV3YL53</accession>
<reference evidence="1 2" key="1">
    <citation type="journal article" date="2021" name="Elife">
        <title>Chloroplast acquisition without the gene transfer in kleptoplastic sea slugs, Plakobranchus ocellatus.</title>
        <authorList>
            <person name="Maeda T."/>
            <person name="Takahashi S."/>
            <person name="Yoshida T."/>
            <person name="Shimamura S."/>
            <person name="Takaki Y."/>
            <person name="Nagai Y."/>
            <person name="Toyoda A."/>
            <person name="Suzuki Y."/>
            <person name="Arimoto A."/>
            <person name="Ishii H."/>
            <person name="Satoh N."/>
            <person name="Nishiyama T."/>
            <person name="Hasebe M."/>
            <person name="Maruyama T."/>
            <person name="Minagawa J."/>
            <person name="Obokata J."/>
            <person name="Shigenobu S."/>
        </authorList>
    </citation>
    <scope>NUCLEOTIDE SEQUENCE [LARGE SCALE GENOMIC DNA]</scope>
</reference>
<gene>
    <name evidence="1" type="ORF">PoB_000998000</name>
</gene>
<sequence length="145" mass="16848">MRYDTLISRLQSCRCTKYGSPETFVLCILSTQRQSCLSHTDIAVQCPNVHLVRECRDQRNRPLALQNVPFVTSYKLMPIGFEKSEITYDAMDLLDDRSTTNEDARETCNFLPNSKIQRKMERAKQIKTLFPLNISAEIRLPFWLA</sequence>
<evidence type="ECO:0000313" key="1">
    <source>
        <dbReference type="EMBL" id="GFN83474.1"/>
    </source>
</evidence>
<protein>
    <submittedName>
        <fullName evidence="1">Uncharacterized protein</fullName>
    </submittedName>
</protein>
<dbReference type="Proteomes" id="UP000735302">
    <property type="component" value="Unassembled WGS sequence"/>
</dbReference>
<keyword evidence="2" id="KW-1185">Reference proteome</keyword>
<dbReference type="EMBL" id="BLXT01001203">
    <property type="protein sequence ID" value="GFN83474.1"/>
    <property type="molecule type" value="Genomic_DNA"/>
</dbReference>